<keyword evidence="2" id="KW-1185">Reference proteome</keyword>
<organism evidence="1 2">
    <name type="scientific">Polystyrenella longa</name>
    <dbReference type="NCBI Taxonomy" id="2528007"/>
    <lineage>
        <taxon>Bacteria</taxon>
        <taxon>Pseudomonadati</taxon>
        <taxon>Planctomycetota</taxon>
        <taxon>Planctomycetia</taxon>
        <taxon>Planctomycetales</taxon>
        <taxon>Planctomycetaceae</taxon>
        <taxon>Polystyrenella</taxon>
    </lineage>
</organism>
<dbReference type="Proteomes" id="UP000317178">
    <property type="component" value="Chromosome"/>
</dbReference>
<sequence>MPRVCFTPNLHKLVDVHEYEVAGSTIAQALEDVFSRQPTLQSYIVDDQKRLRRHINVFVDGELIRGAHPLNTEIRPESEIYIMQALSGG</sequence>
<dbReference type="InterPro" id="IPR052045">
    <property type="entry name" value="Sulfur_Carrier/Prot_Modifier"/>
</dbReference>
<evidence type="ECO:0000313" key="2">
    <source>
        <dbReference type="Proteomes" id="UP000317178"/>
    </source>
</evidence>
<dbReference type="SUPFAM" id="SSF54285">
    <property type="entry name" value="MoaD/ThiS"/>
    <property type="match status" value="1"/>
</dbReference>
<dbReference type="InterPro" id="IPR003749">
    <property type="entry name" value="ThiS/MoaD-like"/>
</dbReference>
<evidence type="ECO:0000313" key="1">
    <source>
        <dbReference type="EMBL" id="QDU79907.1"/>
    </source>
</evidence>
<dbReference type="PANTHER" id="PTHR38031:SF1">
    <property type="entry name" value="SULFUR CARRIER PROTEIN CYSO"/>
    <property type="match status" value="1"/>
</dbReference>
<name>A0A518CL10_9PLAN</name>
<reference evidence="1 2" key="1">
    <citation type="submission" date="2019-02" db="EMBL/GenBank/DDBJ databases">
        <title>Deep-cultivation of Planctomycetes and their phenomic and genomic characterization uncovers novel biology.</title>
        <authorList>
            <person name="Wiegand S."/>
            <person name="Jogler M."/>
            <person name="Boedeker C."/>
            <person name="Pinto D."/>
            <person name="Vollmers J."/>
            <person name="Rivas-Marin E."/>
            <person name="Kohn T."/>
            <person name="Peeters S.H."/>
            <person name="Heuer A."/>
            <person name="Rast P."/>
            <person name="Oberbeckmann S."/>
            <person name="Bunk B."/>
            <person name="Jeske O."/>
            <person name="Meyerdierks A."/>
            <person name="Storesund J.E."/>
            <person name="Kallscheuer N."/>
            <person name="Luecker S."/>
            <person name="Lage O.M."/>
            <person name="Pohl T."/>
            <person name="Merkel B.J."/>
            <person name="Hornburger P."/>
            <person name="Mueller R.-W."/>
            <person name="Bruemmer F."/>
            <person name="Labrenz M."/>
            <person name="Spormann A.M."/>
            <person name="Op den Camp H."/>
            <person name="Overmann J."/>
            <person name="Amann R."/>
            <person name="Jetten M.S.M."/>
            <person name="Mascher T."/>
            <person name="Medema M.H."/>
            <person name="Devos D.P."/>
            <person name="Kaster A.-K."/>
            <person name="Ovreas L."/>
            <person name="Rohde M."/>
            <person name="Galperin M.Y."/>
            <person name="Jogler C."/>
        </authorList>
    </citation>
    <scope>NUCLEOTIDE SEQUENCE [LARGE SCALE GENOMIC DNA]</scope>
    <source>
        <strain evidence="1 2">Pla110</strain>
    </source>
</reference>
<protein>
    <submittedName>
        <fullName evidence="1">ThiS family protein</fullName>
    </submittedName>
</protein>
<dbReference type="InterPro" id="IPR012675">
    <property type="entry name" value="Beta-grasp_dom_sf"/>
</dbReference>
<dbReference type="EMBL" id="CP036281">
    <property type="protein sequence ID" value="QDU79907.1"/>
    <property type="molecule type" value="Genomic_DNA"/>
</dbReference>
<dbReference type="Pfam" id="PF02597">
    <property type="entry name" value="ThiS"/>
    <property type="match status" value="1"/>
</dbReference>
<dbReference type="Gene3D" id="3.10.20.30">
    <property type="match status" value="1"/>
</dbReference>
<dbReference type="InterPro" id="IPR016155">
    <property type="entry name" value="Mopterin_synth/thiamin_S_b"/>
</dbReference>
<gene>
    <name evidence="1" type="ORF">Pla110_16270</name>
</gene>
<accession>A0A518CL10</accession>
<dbReference type="KEGG" id="plon:Pla110_16270"/>
<proteinExistence type="predicted"/>
<dbReference type="PANTHER" id="PTHR38031">
    <property type="entry name" value="SULFUR CARRIER PROTEIN SLR0821-RELATED"/>
    <property type="match status" value="1"/>
</dbReference>
<dbReference type="AlphaFoldDB" id="A0A518CL10"/>